<dbReference type="AlphaFoldDB" id="A0A7I9XQI7"/>
<accession>A0A7I9XQI7</accession>
<sequence>MLFLTSAEEEARRLTSIGLAVISCFAIVCTLVVTNPFARKSDHISVVMDMPFVGQGVATNTPLMLHGVTVGKVTDVRSMRNGTVRVNANLQAAPAAGLTDRMGVDFRPANYFGVTGINLIPDGSGAPLRDDAHISTVPQGNFTLQALLTRMGSITGNVITPQLVDVINKATRYTDGLNPLIEAILIAADSVDKVQTVSTERLLRNTTGISVVFPAFTDAATAAGHGFNQGSSATTFKVSSEQTLPGQELAAVIGEPVSEEYWSQRVIPTLEVVANSLFGAVGKLESSHATDLLPAIKLTQSLTDTVPALLTPVGINDTLVELRSRFENLYAGSPEQRAMQVEIVLDQIPGVQAPVNAFGGAP</sequence>
<name>A0A7I9XQI7_9MYCO</name>
<feature type="domain" description="Mce/MlaD" evidence="2">
    <location>
        <begin position="46"/>
        <end position="121"/>
    </location>
</feature>
<protein>
    <recommendedName>
        <fullName evidence="2">Mce/MlaD domain-containing protein</fullName>
    </recommendedName>
</protein>
<keyword evidence="1" id="KW-0812">Transmembrane</keyword>
<keyword evidence="1" id="KW-1133">Transmembrane helix</keyword>
<keyword evidence="1" id="KW-0472">Membrane</keyword>
<feature type="transmembrane region" description="Helical" evidence="1">
    <location>
        <begin position="16"/>
        <end position="38"/>
    </location>
</feature>
<organism evidence="3 4">
    <name type="scientific">Mycolicibacter senuensis</name>
    <dbReference type="NCBI Taxonomy" id="386913"/>
    <lineage>
        <taxon>Bacteria</taxon>
        <taxon>Bacillati</taxon>
        <taxon>Actinomycetota</taxon>
        <taxon>Actinomycetes</taxon>
        <taxon>Mycobacteriales</taxon>
        <taxon>Mycobacteriaceae</taxon>
        <taxon>Mycolicibacter</taxon>
    </lineage>
</organism>
<evidence type="ECO:0000256" key="1">
    <source>
        <dbReference type="SAM" id="Phobius"/>
    </source>
</evidence>
<reference evidence="3 4" key="1">
    <citation type="journal article" date="2019" name="Emerg. Microbes Infect.">
        <title>Comprehensive subspecies identification of 175 nontuberculous mycobacteria species based on 7547 genomic profiles.</title>
        <authorList>
            <person name="Matsumoto Y."/>
            <person name="Kinjo T."/>
            <person name="Motooka D."/>
            <person name="Nabeya D."/>
            <person name="Jung N."/>
            <person name="Uechi K."/>
            <person name="Horii T."/>
            <person name="Iida T."/>
            <person name="Fujita J."/>
            <person name="Nakamura S."/>
        </authorList>
    </citation>
    <scope>NUCLEOTIDE SEQUENCE [LARGE SCALE GENOMIC DNA]</scope>
    <source>
        <strain evidence="3 4">JCM 16017</strain>
    </source>
</reference>
<comment type="caution">
    <text evidence="3">The sequence shown here is derived from an EMBL/GenBank/DDBJ whole genome shotgun (WGS) entry which is preliminary data.</text>
</comment>
<dbReference type="Pfam" id="PF02470">
    <property type="entry name" value="MlaD"/>
    <property type="match status" value="1"/>
</dbReference>
<dbReference type="EMBL" id="BLKV01000002">
    <property type="protein sequence ID" value="GFG72008.1"/>
    <property type="molecule type" value="Genomic_DNA"/>
</dbReference>
<dbReference type="RefSeq" id="WP_085082073.1">
    <property type="nucleotide sequence ID" value="NZ_BLKV01000002.1"/>
</dbReference>
<proteinExistence type="predicted"/>
<dbReference type="InterPro" id="IPR003399">
    <property type="entry name" value="Mce/MlaD"/>
</dbReference>
<dbReference type="OrthoDB" id="4367361at2"/>
<gene>
    <name evidence="3" type="ORF">MSEN_37280</name>
</gene>
<evidence type="ECO:0000313" key="3">
    <source>
        <dbReference type="EMBL" id="GFG72008.1"/>
    </source>
</evidence>
<evidence type="ECO:0000259" key="2">
    <source>
        <dbReference type="Pfam" id="PF02470"/>
    </source>
</evidence>
<evidence type="ECO:0000313" key="4">
    <source>
        <dbReference type="Proteomes" id="UP000465263"/>
    </source>
</evidence>
<keyword evidence="4" id="KW-1185">Reference proteome</keyword>
<dbReference type="Proteomes" id="UP000465263">
    <property type="component" value="Unassembled WGS sequence"/>
</dbReference>